<keyword evidence="2" id="KW-0677">Repeat</keyword>
<evidence type="ECO:0000256" key="1">
    <source>
        <dbReference type="ARBA" id="ARBA00022614"/>
    </source>
</evidence>
<name>A0A367KEB2_RHIST</name>
<dbReference type="InterPro" id="IPR001611">
    <property type="entry name" value="Leu-rich_rpt"/>
</dbReference>
<keyword evidence="5" id="KW-1185">Reference proteome</keyword>
<proteinExistence type="predicted"/>
<dbReference type="InterPro" id="IPR032675">
    <property type="entry name" value="LRR_dom_sf"/>
</dbReference>
<evidence type="ECO:0008006" key="6">
    <source>
        <dbReference type="Google" id="ProtNLM"/>
    </source>
</evidence>
<dbReference type="Proteomes" id="UP000253551">
    <property type="component" value="Unassembled WGS sequence"/>
</dbReference>
<evidence type="ECO:0000313" key="5">
    <source>
        <dbReference type="Proteomes" id="UP000253551"/>
    </source>
</evidence>
<evidence type="ECO:0000256" key="3">
    <source>
        <dbReference type="SAM" id="MobiDB-lite"/>
    </source>
</evidence>
<dbReference type="SUPFAM" id="SSF52058">
    <property type="entry name" value="L domain-like"/>
    <property type="match status" value="1"/>
</dbReference>
<dbReference type="InterPro" id="IPR050836">
    <property type="entry name" value="SDS22/Internalin_LRR"/>
</dbReference>
<gene>
    <name evidence="4" type="ORF">CU098_000908</name>
</gene>
<dbReference type="SMART" id="SM00365">
    <property type="entry name" value="LRR_SD22"/>
    <property type="match status" value="2"/>
</dbReference>
<evidence type="ECO:0000313" key="4">
    <source>
        <dbReference type="EMBL" id="RCI00573.1"/>
    </source>
</evidence>
<dbReference type="OrthoDB" id="266138at2759"/>
<dbReference type="PROSITE" id="PS51450">
    <property type="entry name" value="LRR"/>
    <property type="match status" value="2"/>
</dbReference>
<feature type="region of interest" description="Disordered" evidence="3">
    <location>
        <begin position="1"/>
        <end position="26"/>
    </location>
</feature>
<dbReference type="Gene3D" id="3.80.10.10">
    <property type="entry name" value="Ribonuclease Inhibitor"/>
    <property type="match status" value="1"/>
</dbReference>
<keyword evidence="1" id="KW-0433">Leucine-rich repeat</keyword>
<feature type="non-terminal residue" evidence="4">
    <location>
        <position position="113"/>
    </location>
</feature>
<dbReference type="EMBL" id="PJQM01001826">
    <property type="protein sequence ID" value="RCI00573.1"/>
    <property type="molecule type" value="Genomic_DNA"/>
</dbReference>
<accession>A0A367KEB2</accession>
<organism evidence="4 5">
    <name type="scientific">Rhizopus stolonifer</name>
    <name type="common">Rhizopus nigricans</name>
    <dbReference type="NCBI Taxonomy" id="4846"/>
    <lineage>
        <taxon>Eukaryota</taxon>
        <taxon>Fungi</taxon>
        <taxon>Fungi incertae sedis</taxon>
        <taxon>Mucoromycota</taxon>
        <taxon>Mucoromycotina</taxon>
        <taxon>Mucoromycetes</taxon>
        <taxon>Mucorales</taxon>
        <taxon>Mucorineae</taxon>
        <taxon>Rhizopodaceae</taxon>
        <taxon>Rhizopus</taxon>
    </lineage>
</organism>
<dbReference type="AlphaFoldDB" id="A0A367KEB2"/>
<dbReference type="PANTHER" id="PTHR46652">
    <property type="entry name" value="LEUCINE-RICH REPEAT AND IQ DOMAIN-CONTAINING PROTEIN 1-RELATED"/>
    <property type="match status" value="1"/>
</dbReference>
<comment type="caution">
    <text evidence="4">The sequence shown here is derived from an EMBL/GenBank/DDBJ whole genome shotgun (WGS) entry which is preliminary data.</text>
</comment>
<sequence>MTLETDVIKPEDNFEQSDAEKSEVEEGHIENIEEGLLDEVPDDIEEIDLVHMKVSDLPSLGLERFKKLDRLYLRQNFIFDIKGLDSLSSLTELDFYDNKISHIRGLNDLVHLT</sequence>
<protein>
    <recommendedName>
        <fullName evidence="6">Protein phosphatase 1 regulatory subunit 7</fullName>
    </recommendedName>
</protein>
<evidence type="ECO:0000256" key="2">
    <source>
        <dbReference type="ARBA" id="ARBA00022737"/>
    </source>
</evidence>
<dbReference type="STRING" id="4846.A0A367KEB2"/>
<reference evidence="4 5" key="1">
    <citation type="journal article" date="2018" name="G3 (Bethesda)">
        <title>Phylogenetic and Phylogenomic Definition of Rhizopus Species.</title>
        <authorList>
            <person name="Gryganskyi A.P."/>
            <person name="Golan J."/>
            <person name="Dolatabadi S."/>
            <person name="Mondo S."/>
            <person name="Robb S."/>
            <person name="Idnurm A."/>
            <person name="Muszewska A."/>
            <person name="Steczkiewicz K."/>
            <person name="Masonjones S."/>
            <person name="Liao H.L."/>
            <person name="Gajdeczka M.T."/>
            <person name="Anike F."/>
            <person name="Vuek A."/>
            <person name="Anishchenko I.M."/>
            <person name="Voigt K."/>
            <person name="de Hoog G.S."/>
            <person name="Smith M.E."/>
            <person name="Heitman J."/>
            <person name="Vilgalys R."/>
            <person name="Stajich J.E."/>
        </authorList>
    </citation>
    <scope>NUCLEOTIDE SEQUENCE [LARGE SCALE GENOMIC DNA]</scope>
    <source>
        <strain evidence="4 5">LSU 92-RS-03</strain>
    </source>
</reference>
<dbReference type="PANTHER" id="PTHR46652:SF3">
    <property type="entry name" value="LEUCINE-RICH REPEAT-CONTAINING PROTEIN 9"/>
    <property type="match status" value="1"/>
</dbReference>